<comment type="similarity">
    <text evidence="1">Belongs to the beta type-B retroviral polymerase family. HERV class-II K(HML-2) pol subfamily.</text>
</comment>
<dbReference type="InterPro" id="IPR052055">
    <property type="entry name" value="Hepadnavirus_pol/RT"/>
</dbReference>
<dbReference type="Pfam" id="PF00078">
    <property type="entry name" value="RVT_1"/>
    <property type="match status" value="1"/>
</dbReference>
<dbReference type="InterPro" id="IPR043128">
    <property type="entry name" value="Rev_trsase/Diguanyl_cyclase"/>
</dbReference>
<organism evidence="4 5">
    <name type="scientific">Culter alburnus</name>
    <name type="common">Topmouth culter</name>
    <dbReference type="NCBI Taxonomy" id="194366"/>
    <lineage>
        <taxon>Eukaryota</taxon>
        <taxon>Metazoa</taxon>
        <taxon>Chordata</taxon>
        <taxon>Craniata</taxon>
        <taxon>Vertebrata</taxon>
        <taxon>Euteleostomi</taxon>
        <taxon>Actinopterygii</taxon>
        <taxon>Neopterygii</taxon>
        <taxon>Teleostei</taxon>
        <taxon>Ostariophysi</taxon>
        <taxon>Cypriniformes</taxon>
        <taxon>Xenocyprididae</taxon>
        <taxon>Xenocypridinae</taxon>
        <taxon>Culter</taxon>
    </lineage>
</organism>
<dbReference type="AlphaFoldDB" id="A0AAW2B160"/>
<evidence type="ECO:0000313" key="4">
    <source>
        <dbReference type="EMBL" id="KAK9979746.1"/>
    </source>
</evidence>
<evidence type="ECO:0000313" key="5">
    <source>
        <dbReference type="Proteomes" id="UP001479290"/>
    </source>
</evidence>
<dbReference type="InterPro" id="IPR000477">
    <property type="entry name" value="RT_dom"/>
</dbReference>
<comment type="caution">
    <text evidence="4">The sequence shown here is derived from an EMBL/GenBank/DDBJ whole genome shotgun (WGS) entry which is preliminary data.</text>
</comment>
<dbReference type="Proteomes" id="UP001479290">
    <property type="component" value="Unassembled WGS sequence"/>
</dbReference>
<dbReference type="Gene3D" id="3.10.10.10">
    <property type="entry name" value="HIV Type 1 Reverse Transcriptase, subunit A, domain 1"/>
    <property type="match status" value="1"/>
</dbReference>
<feature type="domain" description="Reverse transcriptase" evidence="3">
    <location>
        <begin position="25"/>
        <end position="207"/>
    </location>
</feature>
<dbReference type="Gene3D" id="3.30.70.270">
    <property type="match status" value="1"/>
</dbReference>
<sequence>MPQEPLKEFHVLRAEVTSLLRKGAIEIVSPSESNSGFYSRYFLVPKKDGGLRPILDLRLLNLSLMRRKFKMLTLKQILAQVCPGDWFFSLDLKDAYFHIQIAPHHRQFLRFAFEGVAYQYTVLPFGLSLAPRTFTKCMNAALSPLRQMGIQVLNYLDDWLILAQSRAELEHHRSVLLSHLECLGLRVNFAKSSLLPSQRITFLGAVFDSVRMTAVVSPESTLAIQQLAASVRNRAYFPLKFFQRMLGLMASTSPVLQLGLLRMRPLQYWLKFRVPPHTWRHGRLRLRVNQACLAALKPWMNPVWFSQGVPLQAVSRRTVLSTDASNTGWGALCEGRPAFGSWSHEE</sequence>
<dbReference type="EC" id="3.1.26.4" evidence="2"/>
<dbReference type="EMBL" id="JAWDJR010000002">
    <property type="protein sequence ID" value="KAK9979746.1"/>
    <property type="molecule type" value="Genomic_DNA"/>
</dbReference>
<dbReference type="PANTHER" id="PTHR33050:SF7">
    <property type="entry name" value="RIBONUCLEASE H"/>
    <property type="match status" value="1"/>
</dbReference>
<reference evidence="4 5" key="1">
    <citation type="submission" date="2024-05" db="EMBL/GenBank/DDBJ databases">
        <title>A high-quality chromosomal-level genome assembly of Topmouth culter (Culter alburnus).</title>
        <authorList>
            <person name="Zhao H."/>
        </authorList>
    </citation>
    <scope>NUCLEOTIDE SEQUENCE [LARGE SCALE GENOMIC DNA]</scope>
    <source>
        <strain evidence="4">CATC2023</strain>
        <tissue evidence="4">Muscle</tissue>
    </source>
</reference>
<dbReference type="InterPro" id="IPR043502">
    <property type="entry name" value="DNA/RNA_pol_sf"/>
</dbReference>
<gene>
    <name evidence="4" type="ORF">ABG768_013160</name>
</gene>
<evidence type="ECO:0000256" key="2">
    <source>
        <dbReference type="ARBA" id="ARBA00012180"/>
    </source>
</evidence>
<dbReference type="SUPFAM" id="SSF56672">
    <property type="entry name" value="DNA/RNA polymerases"/>
    <property type="match status" value="1"/>
</dbReference>
<keyword evidence="5" id="KW-1185">Reference proteome</keyword>
<evidence type="ECO:0000259" key="3">
    <source>
        <dbReference type="PROSITE" id="PS50878"/>
    </source>
</evidence>
<name>A0AAW2B160_CULAL</name>
<dbReference type="PROSITE" id="PS50878">
    <property type="entry name" value="RT_POL"/>
    <property type="match status" value="1"/>
</dbReference>
<dbReference type="PANTHER" id="PTHR33050">
    <property type="entry name" value="REVERSE TRANSCRIPTASE DOMAIN-CONTAINING PROTEIN"/>
    <property type="match status" value="1"/>
</dbReference>
<dbReference type="GO" id="GO:0004523">
    <property type="term" value="F:RNA-DNA hybrid ribonuclease activity"/>
    <property type="evidence" value="ECO:0007669"/>
    <property type="project" value="UniProtKB-EC"/>
</dbReference>
<dbReference type="CDD" id="cd03714">
    <property type="entry name" value="RT_DIRS1"/>
    <property type="match status" value="1"/>
</dbReference>
<accession>A0AAW2B160</accession>
<proteinExistence type="inferred from homology"/>
<protein>
    <recommendedName>
        <fullName evidence="2">ribonuclease H</fullName>
        <ecNumber evidence="2">3.1.26.4</ecNumber>
    </recommendedName>
</protein>
<evidence type="ECO:0000256" key="1">
    <source>
        <dbReference type="ARBA" id="ARBA00010879"/>
    </source>
</evidence>